<evidence type="ECO:0000256" key="4">
    <source>
        <dbReference type="SAM" id="Coils"/>
    </source>
</evidence>
<evidence type="ECO:0000313" key="8">
    <source>
        <dbReference type="Proteomes" id="UP001642484"/>
    </source>
</evidence>
<dbReference type="PROSITE" id="PS50088">
    <property type="entry name" value="ANK_REPEAT"/>
    <property type="match status" value="3"/>
</dbReference>
<evidence type="ECO:0008006" key="9">
    <source>
        <dbReference type="Google" id="ProtNLM"/>
    </source>
</evidence>
<feature type="transmembrane region" description="Helical" evidence="6">
    <location>
        <begin position="778"/>
        <end position="811"/>
    </location>
</feature>
<evidence type="ECO:0000256" key="3">
    <source>
        <dbReference type="PROSITE-ProRule" id="PRU00023"/>
    </source>
</evidence>
<evidence type="ECO:0000256" key="2">
    <source>
        <dbReference type="ARBA" id="ARBA00023043"/>
    </source>
</evidence>
<keyword evidence="4" id="KW-0175">Coiled coil</keyword>
<dbReference type="PROSITE" id="PS50297">
    <property type="entry name" value="ANK_REP_REGION"/>
    <property type="match status" value="2"/>
</dbReference>
<dbReference type="Gene3D" id="1.25.40.20">
    <property type="entry name" value="Ankyrin repeat-containing domain"/>
    <property type="match status" value="2"/>
</dbReference>
<protein>
    <recommendedName>
        <fullName evidence="9">Ion transport domain-containing protein</fullName>
    </recommendedName>
</protein>
<dbReference type="SUPFAM" id="SSF48403">
    <property type="entry name" value="Ankyrin repeat"/>
    <property type="match status" value="2"/>
</dbReference>
<comment type="caution">
    <text evidence="7">The sequence shown here is derived from an EMBL/GenBank/DDBJ whole genome shotgun (WGS) entry which is preliminary data.</text>
</comment>
<dbReference type="InterPro" id="IPR036770">
    <property type="entry name" value="Ankyrin_rpt-contain_sf"/>
</dbReference>
<evidence type="ECO:0000256" key="1">
    <source>
        <dbReference type="ARBA" id="ARBA00022737"/>
    </source>
</evidence>
<dbReference type="SMART" id="SM00248">
    <property type="entry name" value="ANK"/>
    <property type="match status" value="4"/>
</dbReference>
<feature type="coiled-coil region" evidence="4">
    <location>
        <begin position="884"/>
        <end position="943"/>
    </location>
</feature>
<dbReference type="PANTHER" id="PTHR24198:SF165">
    <property type="entry name" value="ANKYRIN REPEAT-CONTAINING PROTEIN-RELATED"/>
    <property type="match status" value="1"/>
</dbReference>
<accession>A0ABP0L4W2</accession>
<sequence>MPFHDDDQVDPETPQIGGTDPGGEVQRRITQAARHAAEKANDSEALSWFSQWVCHKDGATALHRAAAEGNTVVVMALLDARANVNATNRAGATPLHCAVGSEGDGPGVVAELLKNKADVHARTNDGLTAWQIAEKFPQRLHLAQVLQVEDSVRQGDERLCQEEDVPLAPARAKGPSPLGILPWLPPHLPHNELKAPEDQTPEKLTTADPETLEAARDGDGDTQANCWDLQAEKKIFATARAAAQEAEDVEALKWFEEYGDWNYVWCTALHQAAGDGALQAVEFLLKSGADKDATDRDWGKTPRDRAVEFGHADVVATLLRAKADGRCPQQLAMNDSNLCVIQEFCRAGAGDLHLLTWLIRTEGPDAVDALEAWMQKAEMRSAEDSSGAVRSLKRAHLRERLRVILAPVWFDRHRGRHVLQAPENYANLEDQNLFFAPEVQVNLCVLPGLCARDACSHDLLEALEETANEGVLQTDVVEAIVSAAWMQMRMATAWDIFCSLLTVALLCHASYTLRHGQPESTGSLMFIAVLHGQKTIEELIQHLSFSFRRYRVKLFEFDNLADACYIAIGWLAVYRQVLVDPSQLEKPFMAIFSAMSWLRALYSFRGEIWMGPRLLPILSALKDTSAFFLVTCTCILAATHAYYNLQLREEPTPTYAAFLQVIRLGIFGDFDLYEFEGVDPTYKFNRDSDEWEPVDPDPTPDYVWAHAVFYFTGVGITILLMNLLIGVLGQNFELYQDQSALLFQRARAKMLLEIKARPWRRIGSGFIKMIRQIWLSEFRYGFLFLWLGASILLMVFLPFLITLGTCVIFIAVTCRIVFQIQLSGIYYSTAVALGYYGPQANAKADESWIWVLVRPERPLEDMRSLRTELRSQLESKFSEVNSTQKKLETSNVEQKQKLNGVEEKLLNMEKALEASGSEQKAKLDGVEAKLLRMESHLERLMALTEKLVDAPPAT</sequence>
<evidence type="ECO:0000256" key="6">
    <source>
        <dbReference type="SAM" id="Phobius"/>
    </source>
</evidence>
<proteinExistence type="predicted"/>
<feature type="transmembrane region" description="Helical" evidence="6">
    <location>
        <begin position="703"/>
        <end position="728"/>
    </location>
</feature>
<dbReference type="PRINTS" id="PR01415">
    <property type="entry name" value="ANKYRIN"/>
</dbReference>
<organism evidence="7 8">
    <name type="scientific">Durusdinium trenchii</name>
    <dbReference type="NCBI Taxonomy" id="1381693"/>
    <lineage>
        <taxon>Eukaryota</taxon>
        <taxon>Sar</taxon>
        <taxon>Alveolata</taxon>
        <taxon>Dinophyceae</taxon>
        <taxon>Suessiales</taxon>
        <taxon>Symbiodiniaceae</taxon>
        <taxon>Durusdinium</taxon>
    </lineage>
</organism>
<dbReference type="Proteomes" id="UP001642484">
    <property type="component" value="Unassembled WGS sequence"/>
</dbReference>
<keyword evidence="6" id="KW-0812">Transmembrane</keyword>
<evidence type="ECO:0000256" key="5">
    <source>
        <dbReference type="SAM" id="MobiDB-lite"/>
    </source>
</evidence>
<feature type="repeat" description="ANK" evidence="3">
    <location>
        <begin position="57"/>
        <end position="89"/>
    </location>
</feature>
<dbReference type="Pfam" id="PF12796">
    <property type="entry name" value="Ank_2"/>
    <property type="match status" value="2"/>
</dbReference>
<keyword evidence="6" id="KW-0472">Membrane</keyword>
<keyword evidence="6" id="KW-1133">Transmembrane helix</keyword>
<name>A0ABP0L4W2_9DINO</name>
<feature type="repeat" description="ANK" evidence="3">
    <location>
        <begin position="267"/>
        <end position="296"/>
    </location>
</feature>
<feature type="region of interest" description="Disordered" evidence="5">
    <location>
        <begin position="1"/>
        <end position="25"/>
    </location>
</feature>
<keyword evidence="8" id="KW-1185">Reference proteome</keyword>
<keyword evidence="2 3" id="KW-0040">ANK repeat</keyword>
<dbReference type="EMBL" id="CAXAMN010011113">
    <property type="protein sequence ID" value="CAK9034198.1"/>
    <property type="molecule type" value="Genomic_DNA"/>
</dbReference>
<gene>
    <name evidence="7" type="ORF">CCMP2556_LOCUS19378</name>
</gene>
<dbReference type="InterPro" id="IPR002110">
    <property type="entry name" value="Ankyrin_rpt"/>
</dbReference>
<keyword evidence="1" id="KW-0677">Repeat</keyword>
<dbReference type="PANTHER" id="PTHR24198">
    <property type="entry name" value="ANKYRIN REPEAT AND PROTEIN KINASE DOMAIN-CONTAINING PROTEIN"/>
    <property type="match status" value="1"/>
</dbReference>
<reference evidence="7 8" key="1">
    <citation type="submission" date="2024-02" db="EMBL/GenBank/DDBJ databases">
        <authorList>
            <person name="Chen Y."/>
            <person name="Shah S."/>
            <person name="Dougan E. K."/>
            <person name="Thang M."/>
            <person name="Chan C."/>
        </authorList>
    </citation>
    <scope>NUCLEOTIDE SEQUENCE [LARGE SCALE GENOMIC DNA]</scope>
</reference>
<evidence type="ECO:0000313" key="7">
    <source>
        <dbReference type="EMBL" id="CAK9034198.1"/>
    </source>
</evidence>
<feature type="repeat" description="ANK" evidence="3">
    <location>
        <begin position="90"/>
        <end position="124"/>
    </location>
</feature>